<gene>
    <name evidence="4" type="ORF">BG36_15300</name>
    <name evidence="5" type="ORF">DES43_12620</name>
</gene>
<feature type="domain" description="MmgE/PrpD C-terminal" evidence="3">
    <location>
        <begin position="276"/>
        <end position="428"/>
    </location>
</feature>
<dbReference type="Pfam" id="PF03972">
    <property type="entry name" value="MmgE_PrpD_N"/>
    <property type="match status" value="1"/>
</dbReference>
<accession>A0A011ST20</accession>
<evidence type="ECO:0000259" key="3">
    <source>
        <dbReference type="Pfam" id="PF19305"/>
    </source>
</evidence>
<dbReference type="RefSeq" id="WP_051520765.1">
    <property type="nucleotide sequence ID" value="NZ_KK073904.1"/>
</dbReference>
<reference evidence="5 7" key="2">
    <citation type="submission" date="2019-03" db="EMBL/GenBank/DDBJ databases">
        <title>Genomic Encyclopedia of Type Strains, Phase IV (KMG-IV): sequencing the most valuable type-strain genomes for metagenomic binning, comparative biology and taxonomic classification.</title>
        <authorList>
            <person name="Goeker M."/>
        </authorList>
    </citation>
    <scope>NUCLEOTIDE SEQUENCE [LARGE SCALE GENOMIC DNA]</scope>
    <source>
        <strain evidence="5 7">DSM 11603</strain>
    </source>
</reference>
<evidence type="ECO:0000313" key="5">
    <source>
        <dbReference type="EMBL" id="TDR32643.1"/>
    </source>
</evidence>
<dbReference type="Gene3D" id="3.30.1330.120">
    <property type="entry name" value="2-methylcitrate dehydratase PrpD"/>
    <property type="match status" value="1"/>
</dbReference>
<dbReference type="STRING" id="69279.BG36_15300"/>
<dbReference type="AlphaFoldDB" id="A0A011ST20"/>
<dbReference type="Pfam" id="PF19305">
    <property type="entry name" value="MmgE_PrpD_C"/>
    <property type="match status" value="1"/>
</dbReference>
<evidence type="ECO:0000313" key="7">
    <source>
        <dbReference type="Proteomes" id="UP000294958"/>
    </source>
</evidence>
<evidence type="ECO:0000259" key="2">
    <source>
        <dbReference type="Pfam" id="PF03972"/>
    </source>
</evidence>
<sequence length="463" mass="49014">MPLTHPNRPLPAASSRSTVTLSRLASYIGGVSVAKMSEATLQSVKDCVLDCVTAAIAGSQETGASAARAVAGSAFGAGRSSVWFTGAMVPASAAVLANCNAASILDLDDGHRAATGHPGAAIIPACLAVAEEVDASWEELAAAIVVGYEVAVRVAAGRDFSRLDTMSTGKWCNYGVAAAVGRLRGLDHDQLVQAMAIAGVHGPNQSAAGYSKVMGNHAKEGIPWSTLTGVVAVDLAASGFTGPTDILDHPAYFEASNIVRGLGRSAAIERVYFKPYSCCRWAHAAIDGLTDILEHDGLRVDAVEHVEVHTFARALKLNNDVDPETLEGAQYSVPFVLGVAAQYGREALLPLSDNRLHDEKAVDFARRVNLFVDPTLDNRFPETTAARIILKTATGQHMREVLYPLGDPDNPMARDKLMEKFDGATRSYDTADFKPAFAAFDEGDYWPLVTLLRQPLRPAGASA</sequence>
<dbReference type="Gene3D" id="1.10.4100.10">
    <property type="entry name" value="2-methylcitrate dehydratase PrpD"/>
    <property type="match status" value="1"/>
</dbReference>
<dbReference type="GO" id="GO:0016829">
    <property type="term" value="F:lyase activity"/>
    <property type="evidence" value="ECO:0007669"/>
    <property type="project" value="InterPro"/>
</dbReference>
<dbReference type="InterPro" id="IPR045337">
    <property type="entry name" value="MmgE_PrpD_C"/>
</dbReference>
<comment type="caution">
    <text evidence="4">The sequence shown here is derived from an EMBL/GenBank/DDBJ whole genome shotgun (WGS) entry which is preliminary data.</text>
</comment>
<evidence type="ECO:0000256" key="1">
    <source>
        <dbReference type="ARBA" id="ARBA00006174"/>
    </source>
</evidence>
<dbReference type="PANTHER" id="PTHR16943">
    <property type="entry name" value="2-METHYLCITRATE DEHYDRATASE-RELATED"/>
    <property type="match status" value="1"/>
</dbReference>
<dbReference type="EMBL" id="JENY01000032">
    <property type="protein sequence ID" value="EXL02314.1"/>
    <property type="molecule type" value="Genomic_DNA"/>
</dbReference>
<feature type="domain" description="MmgE/PrpD N-terminal" evidence="2">
    <location>
        <begin position="23"/>
        <end position="251"/>
    </location>
</feature>
<dbReference type="InterPro" id="IPR005656">
    <property type="entry name" value="MmgE_PrpD"/>
</dbReference>
<dbReference type="EMBL" id="SNZF01000026">
    <property type="protein sequence ID" value="TDR32643.1"/>
    <property type="molecule type" value="Genomic_DNA"/>
</dbReference>
<dbReference type="InterPro" id="IPR042188">
    <property type="entry name" value="MmgE/PrpD_sf_2"/>
</dbReference>
<dbReference type="PANTHER" id="PTHR16943:SF8">
    <property type="entry name" value="2-METHYLCITRATE DEHYDRATASE"/>
    <property type="match status" value="1"/>
</dbReference>
<dbReference type="Proteomes" id="UP000019849">
    <property type="component" value="Unassembled WGS sequence"/>
</dbReference>
<dbReference type="Proteomes" id="UP000294958">
    <property type="component" value="Unassembled WGS sequence"/>
</dbReference>
<dbReference type="InterPro" id="IPR036148">
    <property type="entry name" value="MmgE/PrpD_sf"/>
</dbReference>
<organism evidence="4 6">
    <name type="scientific">Aquamicrobium defluvii</name>
    <dbReference type="NCBI Taxonomy" id="69279"/>
    <lineage>
        <taxon>Bacteria</taxon>
        <taxon>Pseudomonadati</taxon>
        <taxon>Pseudomonadota</taxon>
        <taxon>Alphaproteobacteria</taxon>
        <taxon>Hyphomicrobiales</taxon>
        <taxon>Phyllobacteriaceae</taxon>
        <taxon>Aquamicrobium</taxon>
    </lineage>
</organism>
<keyword evidence="7" id="KW-1185">Reference proteome</keyword>
<dbReference type="InterPro" id="IPR045336">
    <property type="entry name" value="MmgE_PrpD_N"/>
</dbReference>
<dbReference type="HOGENOM" id="CLU_026574_3_1_5"/>
<name>A0A011ST20_9HYPH</name>
<dbReference type="PATRIC" id="fig|69279.3.peg.4123"/>
<dbReference type="InterPro" id="IPR042183">
    <property type="entry name" value="MmgE/PrpD_sf_1"/>
</dbReference>
<reference evidence="4 6" key="1">
    <citation type="submission" date="2014-02" db="EMBL/GenBank/DDBJ databases">
        <title>Aquamicrobium defluvii Genome sequencing.</title>
        <authorList>
            <person name="Wang X."/>
        </authorList>
    </citation>
    <scope>NUCLEOTIDE SEQUENCE [LARGE SCALE GENOMIC DNA]</scope>
    <source>
        <strain evidence="4 6">W13Z1</strain>
    </source>
</reference>
<proteinExistence type="inferred from homology"/>
<evidence type="ECO:0000313" key="6">
    <source>
        <dbReference type="Proteomes" id="UP000019849"/>
    </source>
</evidence>
<comment type="similarity">
    <text evidence="1">Belongs to the PrpD family.</text>
</comment>
<protein>
    <submittedName>
        <fullName evidence="5">2-methylcitrate dehydratase PrpD</fullName>
    </submittedName>
    <submittedName>
        <fullName evidence="4">MmgE/PrpD family protein</fullName>
    </submittedName>
</protein>
<evidence type="ECO:0000313" key="4">
    <source>
        <dbReference type="EMBL" id="EXL02314.1"/>
    </source>
</evidence>
<dbReference type="OrthoDB" id="5415580at2"/>
<dbReference type="SUPFAM" id="SSF103378">
    <property type="entry name" value="2-methylcitrate dehydratase PrpD"/>
    <property type="match status" value="1"/>
</dbReference>
<dbReference type="eggNOG" id="COG2079">
    <property type="taxonomic scope" value="Bacteria"/>
</dbReference>